<accession>C9YGF9</accession>
<evidence type="ECO:0000313" key="2">
    <source>
        <dbReference type="EMBL" id="CBA33346.1"/>
    </source>
</evidence>
<dbReference type="Pfam" id="PF13781">
    <property type="entry name" value="DoxX_3"/>
    <property type="match status" value="1"/>
</dbReference>
<evidence type="ECO:0008006" key="3">
    <source>
        <dbReference type="Google" id="ProtNLM"/>
    </source>
</evidence>
<gene>
    <name evidence="2" type="ORF">Csp_B18590</name>
</gene>
<organism evidence="2">
    <name type="scientific">Curvibacter symbiont subsp. Hydra magnipapillata</name>
    <dbReference type="NCBI Taxonomy" id="667019"/>
    <lineage>
        <taxon>Bacteria</taxon>
        <taxon>Pseudomonadati</taxon>
        <taxon>Pseudomonadota</taxon>
        <taxon>Betaproteobacteria</taxon>
        <taxon>Burkholderiales</taxon>
        <taxon>Comamonadaceae</taxon>
        <taxon>Curvibacter</taxon>
    </lineage>
</organism>
<keyword evidence="1" id="KW-1133">Transmembrane helix</keyword>
<dbReference type="InterPro" id="IPR025695">
    <property type="entry name" value="DoxX-like"/>
</dbReference>
<dbReference type="EMBL" id="FN543108">
    <property type="protein sequence ID" value="CBA33346.1"/>
    <property type="molecule type" value="Genomic_DNA"/>
</dbReference>
<protein>
    <recommendedName>
        <fullName evidence="3">Epimerase</fullName>
    </recommendedName>
</protein>
<evidence type="ECO:0000256" key="1">
    <source>
        <dbReference type="SAM" id="Phobius"/>
    </source>
</evidence>
<feature type="transmembrane region" description="Helical" evidence="1">
    <location>
        <begin position="67"/>
        <end position="90"/>
    </location>
</feature>
<feature type="transmembrane region" description="Helical" evidence="1">
    <location>
        <begin position="39"/>
        <end position="60"/>
    </location>
</feature>
<keyword evidence="1" id="KW-0472">Membrane</keyword>
<proteinExistence type="predicted"/>
<dbReference type="AlphaFoldDB" id="C9YGF9"/>
<name>C9YGF9_CURXX</name>
<reference evidence="2" key="1">
    <citation type="journal article" date="2010" name="Nature">
        <title>The Dynamic genome of Hydra.</title>
        <authorList>
            <person name="Chapman J.A."/>
            <person name="Kirkness E.F."/>
            <person name="Simakov O."/>
            <person name="Hampson S.E."/>
            <person name="Mitros T."/>
            <person name="Weinmaier T."/>
            <person name="Rattei T."/>
            <person name="Balasubramanian P.G."/>
            <person name="Borman J."/>
            <person name="Busam D."/>
            <person name="Disbennett K."/>
            <person name="Pfannkoch C."/>
            <person name="Sumin N."/>
            <person name="Sutton G."/>
            <person name="Viswanathan L."/>
            <person name="Walenz B."/>
            <person name="Goodstein D.M."/>
            <person name="Hellsten U."/>
            <person name="Kawashima T."/>
            <person name="Prochnik S.E."/>
            <person name="Putnam N.H."/>
            <person name="Shu S."/>
            <person name="Blumberg B."/>
            <person name="Dana C.E."/>
            <person name="Gee L."/>
            <person name="Kibler D.F."/>
            <person name="Law L."/>
            <person name="Lindgens D."/>
            <person name="Martinez D.E."/>
            <person name="Peng J."/>
            <person name="Wigge P.A."/>
            <person name="Bertulat B."/>
            <person name="Guder C."/>
            <person name="Nakamura Y."/>
            <person name="Ozbek S."/>
            <person name="Watanabe H."/>
            <person name="Khalturin K."/>
            <person name="Hemmrich G."/>
            <person name="Franke A."/>
            <person name="Augustin R."/>
            <person name="Fraune S."/>
            <person name="Hayakawa E."/>
            <person name="Hayakawa S."/>
            <person name="Hirose M."/>
            <person name="Hwang J."/>
            <person name="Ikeo K."/>
            <person name="Nishimiya-Fujisawa C."/>
            <person name="Ogura A."/>
            <person name="Takahashi T."/>
            <person name="Steinmetz P.R."/>
            <person name="Zhang X."/>
            <person name="Aufschnaiter R."/>
            <person name="Eder M.K."/>
            <person name="Gorny A.K."/>
            <person name="Salvenmoser W."/>
            <person name="Heimberg A.M."/>
            <person name="Wheeler B.M."/>
            <person name="Peterson K.J."/>
            <person name="Boettger A."/>
            <person name="Tischler P."/>
            <person name="Wolf A."/>
            <person name="Gojobori T."/>
            <person name="Remington K.A."/>
            <person name="Strausberg R.L."/>
            <person name="Venter J."/>
            <person name="Technau U."/>
            <person name="Hobmayer B."/>
            <person name="Bosch T.C."/>
            <person name="Holstein T.W."/>
            <person name="Fujisawa T."/>
            <person name="Bode H.R."/>
            <person name="David C.N."/>
            <person name="Rokhsar D.S."/>
            <person name="Steele R.E."/>
        </authorList>
    </citation>
    <scope>NUCLEOTIDE SEQUENCE</scope>
</reference>
<keyword evidence="1" id="KW-0812">Transmembrane</keyword>
<sequence>MLRYSLVLVWLLTAICSVWELEGQSRALLLAGGIADPLLANVLVWSGAALDLILGVLLWWKPRRRVFLAALIAMLLMTVVATLLTPALWLHPLGPLSKNLPIAAILFVLMRSTK</sequence>